<dbReference type="GeneID" id="73291677"/>
<dbReference type="KEGG" id="sawl:NGM29_16485"/>
<evidence type="ECO:0000313" key="4">
    <source>
        <dbReference type="Proteomes" id="UP001056855"/>
    </source>
</evidence>
<proteinExistence type="predicted"/>
<dbReference type="AlphaFoldDB" id="A0A9E7NAL4"/>
<dbReference type="Proteomes" id="UP001056855">
    <property type="component" value="Chromosome"/>
</dbReference>
<evidence type="ECO:0000313" key="3">
    <source>
        <dbReference type="EMBL" id="UTF53345.1"/>
    </source>
</evidence>
<feature type="transmembrane region" description="Helical" evidence="2">
    <location>
        <begin position="59"/>
        <end position="79"/>
    </location>
</feature>
<feature type="transmembrane region" description="Helical" evidence="2">
    <location>
        <begin position="27"/>
        <end position="47"/>
    </location>
</feature>
<reference evidence="3" key="1">
    <citation type="submission" date="2022-06" db="EMBL/GenBank/DDBJ databases">
        <title>Diverse halophilic archaea isolated from saline environments.</title>
        <authorList>
            <person name="Cui H.-L."/>
        </authorList>
    </citation>
    <scope>NUCLEOTIDE SEQUENCE</scope>
    <source>
        <strain evidence="3">WLHS1</strain>
    </source>
</reference>
<dbReference type="EMBL" id="CP100355">
    <property type="protein sequence ID" value="UTF53345.1"/>
    <property type="molecule type" value="Genomic_DNA"/>
</dbReference>
<sequence length="127" mass="13414">MNPRSPAPRSTRSSTNASYASGSSRPLGISIICVLGGLGFLFAWIPILQLLAYGGVGTLLAFVFTVVNVGMLAVLVGLWNMEGWALTWALVLYGLSALLDLVTLNVIGLLISLVILAYLLSVSDQFA</sequence>
<evidence type="ECO:0000256" key="2">
    <source>
        <dbReference type="SAM" id="Phobius"/>
    </source>
</evidence>
<keyword evidence="4" id="KW-1185">Reference proteome</keyword>
<evidence type="ECO:0000256" key="1">
    <source>
        <dbReference type="SAM" id="MobiDB-lite"/>
    </source>
</evidence>
<feature type="transmembrane region" description="Helical" evidence="2">
    <location>
        <begin position="91"/>
        <end position="120"/>
    </location>
</feature>
<gene>
    <name evidence="3" type="ORF">NGM29_16485</name>
</gene>
<keyword evidence="2" id="KW-0812">Transmembrane</keyword>
<feature type="region of interest" description="Disordered" evidence="1">
    <location>
        <begin position="1"/>
        <end position="23"/>
    </location>
</feature>
<accession>A0A9E7NAL4</accession>
<keyword evidence="2" id="KW-0472">Membrane</keyword>
<keyword evidence="2" id="KW-1133">Transmembrane helix</keyword>
<name>A0A9E7NAL4_9EURY</name>
<protein>
    <submittedName>
        <fullName evidence="3">Uncharacterized protein</fullName>
    </submittedName>
</protein>
<organism evidence="3 4">
    <name type="scientific">Natronosalvus rutilus</name>
    <dbReference type="NCBI Taxonomy" id="2953753"/>
    <lineage>
        <taxon>Archaea</taxon>
        <taxon>Methanobacteriati</taxon>
        <taxon>Methanobacteriota</taxon>
        <taxon>Stenosarchaea group</taxon>
        <taxon>Halobacteria</taxon>
        <taxon>Halobacteriales</taxon>
        <taxon>Natrialbaceae</taxon>
        <taxon>Natronosalvus</taxon>
    </lineage>
</organism>
<dbReference type="RefSeq" id="WP_254157721.1">
    <property type="nucleotide sequence ID" value="NZ_CP100355.1"/>
</dbReference>